<keyword evidence="1" id="KW-0812">Transmembrane</keyword>
<accession>A0AA39HUD1</accession>
<feature type="transmembrane region" description="Helical" evidence="1">
    <location>
        <begin position="329"/>
        <end position="349"/>
    </location>
</feature>
<proteinExistence type="predicted"/>
<dbReference type="EMBL" id="JAUCMV010000003">
    <property type="protein sequence ID" value="KAK0411072.1"/>
    <property type="molecule type" value="Genomic_DNA"/>
</dbReference>
<sequence length="446" mass="50786">MQSEQKVVSKCLPRRSGDFAAPLLHFFFRKMIDPPSYGTFIEFEVSVAKELRLAVFSYFWNVHRFSGLRVPQRRSEEARKKKVLRSGRWVFAILIIILLLYRVIFLFVGFRQMRDFSHERIALLINLCLSVHGFASAVALFVWTRRDLLKDFLREVSTTTAHKTISIGSVVSTGRNKALFTAVVLLSFLSEVFHLLGTALDGRAIKGSPRDTPFQGPLFFARELYPLELLLAFYSLAVSLTAIALFYLMTSLMFAEFKQFNKELKLAASNHRLLDEEVFCSFCDRHFDLLHLVRRVNAHVGVFVTTSVVSGLFIHFLAIFIVTNLSESASWLEVVTCGLWFFVGTGFALTPMRKASALISEAHESAQILVFEKSLGQNLKAECRPTTDFYTHRMTDRVLNGDYYVRILRAFNLTSSLTSVIYFGAFLGGMVLNAFWLKVVHKDSDV</sequence>
<dbReference type="PANTHER" id="PTHR31930:SF1">
    <property type="entry name" value="SERPENTINE RECEPTOR, CLASS R"/>
    <property type="match status" value="1"/>
</dbReference>
<keyword evidence="1" id="KW-0472">Membrane</keyword>
<feature type="transmembrane region" description="Helical" evidence="1">
    <location>
        <begin position="300"/>
        <end position="323"/>
    </location>
</feature>
<keyword evidence="3" id="KW-1185">Reference proteome</keyword>
<evidence type="ECO:0000313" key="3">
    <source>
        <dbReference type="Proteomes" id="UP001175271"/>
    </source>
</evidence>
<evidence type="ECO:0000313" key="2">
    <source>
        <dbReference type="EMBL" id="KAK0411072.1"/>
    </source>
</evidence>
<evidence type="ECO:0000256" key="1">
    <source>
        <dbReference type="SAM" id="Phobius"/>
    </source>
</evidence>
<organism evidence="2 3">
    <name type="scientific">Steinernema hermaphroditum</name>
    <dbReference type="NCBI Taxonomy" id="289476"/>
    <lineage>
        <taxon>Eukaryota</taxon>
        <taxon>Metazoa</taxon>
        <taxon>Ecdysozoa</taxon>
        <taxon>Nematoda</taxon>
        <taxon>Chromadorea</taxon>
        <taxon>Rhabditida</taxon>
        <taxon>Tylenchina</taxon>
        <taxon>Panagrolaimomorpha</taxon>
        <taxon>Strongyloidoidea</taxon>
        <taxon>Steinernematidae</taxon>
        <taxon>Steinernema</taxon>
    </lineage>
</organism>
<feature type="transmembrane region" description="Helical" evidence="1">
    <location>
        <begin position="89"/>
        <end position="109"/>
    </location>
</feature>
<name>A0AA39HUD1_9BILA</name>
<dbReference type="PANTHER" id="PTHR31930">
    <property type="entry name" value="SERPENTINE RECEPTOR, CLASS R"/>
    <property type="match status" value="1"/>
</dbReference>
<dbReference type="Pfam" id="PF03268">
    <property type="entry name" value="DUF267"/>
    <property type="match status" value="1"/>
</dbReference>
<feature type="transmembrane region" description="Helical" evidence="1">
    <location>
        <begin position="416"/>
        <end position="437"/>
    </location>
</feature>
<gene>
    <name evidence="2" type="ORF">QR680_005463</name>
</gene>
<dbReference type="AlphaFoldDB" id="A0AA39HUD1"/>
<protein>
    <submittedName>
        <fullName evidence="2">Uncharacterized protein</fullName>
    </submittedName>
</protein>
<dbReference type="Proteomes" id="UP001175271">
    <property type="component" value="Unassembled WGS sequence"/>
</dbReference>
<feature type="transmembrane region" description="Helical" evidence="1">
    <location>
        <begin position="178"/>
        <end position="200"/>
    </location>
</feature>
<feature type="transmembrane region" description="Helical" evidence="1">
    <location>
        <begin position="231"/>
        <end position="255"/>
    </location>
</feature>
<feature type="transmembrane region" description="Helical" evidence="1">
    <location>
        <begin position="121"/>
        <end position="144"/>
    </location>
</feature>
<dbReference type="InterPro" id="IPR004950">
    <property type="entry name" value="DUF267_CAE_spp"/>
</dbReference>
<comment type="caution">
    <text evidence="2">The sequence shown here is derived from an EMBL/GenBank/DDBJ whole genome shotgun (WGS) entry which is preliminary data.</text>
</comment>
<keyword evidence="1" id="KW-1133">Transmembrane helix</keyword>
<reference evidence="2" key="1">
    <citation type="submission" date="2023-06" db="EMBL/GenBank/DDBJ databases">
        <title>Genomic analysis of the entomopathogenic nematode Steinernema hermaphroditum.</title>
        <authorList>
            <person name="Schwarz E.M."/>
            <person name="Heppert J.K."/>
            <person name="Baniya A."/>
            <person name="Schwartz H.T."/>
            <person name="Tan C.-H."/>
            <person name="Antoshechkin I."/>
            <person name="Sternberg P.W."/>
            <person name="Goodrich-Blair H."/>
            <person name="Dillman A.R."/>
        </authorList>
    </citation>
    <scope>NUCLEOTIDE SEQUENCE</scope>
    <source>
        <strain evidence="2">PS9179</strain>
        <tissue evidence="2">Whole animal</tissue>
    </source>
</reference>